<evidence type="ECO:0000256" key="6">
    <source>
        <dbReference type="ARBA" id="ARBA00068272"/>
    </source>
</evidence>
<keyword evidence="5 7" id="KW-0648">Protein biosynthesis</keyword>
<reference evidence="9" key="1">
    <citation type="journal article" date="2015" name="Mitochondrial DNA">
        <title>The chloroplast genome of Ephedra foeminea (Ephedraceae, Gnetales), an entomophilous gymnosperm endemic to the Mediterranean area.</title>
        <authorList>
            <person name="Hou C."/>
            <person name="Wikstrom N."/>
            <person name="Rydin C."/>
        </authorList>
    </citation>
    <scope>NUCLEOTIDE SEQUENCE</scope>
</reference>
<dbReference type="PANTHER" id="PTHR33370:SF1">
    <property type="entry name" value="TRANSLATION INITIATION FACTOR IF-1, CHLOROPLASTIC"/>
    <property type="match status" value="1"/>
</dbReference>
<dbReference type="EMBL" id="MG594464">
    <property type="protein sequence ID" value="QXG16915.1"/>
    <property type="molecule type" value="Genomic_DNA"/>
</dbReference>
<gene>
    <name evidence="7 9" type="primary">infA</name>
</gene>
<dbReference type="Gene3D" id="2.40.50.140">
    <property type="entry name" value="Nucleic acid-binding proteins"/>
    <property type="match status" value="1"/>
</dbReference>
<dbReference type="EMBL" id="MG594463">
    <property type="protein sequence ID" value="QXG16848.1"/>
    <property type="molecule type" value="Genomic_DNA"/>
</dbReference>
<dbReference type="PANTHER" id="PTHR33370">
    <property type="entry name" value="TRANSLATION INITIATION FACTOR IF-1, CHLOROPLASTIC"/>
    <property type="match status" value="1"/>
</dbReference>
<evidence type="ECO:0000256" key="7">
    <source>
        <dbReference type="HAMAP-Rule" id="MF_00075"/>
    </source>
</evidence>
<comment type="function">
    <text evidence="1 7">One of the essential components for the initiation of protein synthesis. Stabilizes the binding of IF-2 and IF-3 on the 30S subunit to which N-formylmethionyl-tRNA(fMet) subsequently binds. Helps modulate mRNA selection, yielding the 30S pre-initiation complex (PIC). Upon addition of the 50S ribosomal subunit IF-1, IF-2 and IF-3 are released leaving the mature 70S translation initiation complex.</text>
</comment>
<geneLocation type="chloroplast" evidence="9"/>
<dbReference type="GeneID" id="26889606"/>
<evidence type="ECO:0000256" key="1">
    <source>
        <dbReference type="ARBA" id="ARBA00003935"/>
    </source>
</evidence>
<comment type="similarity">
    <text evidence="2 7">Belongs to the IF-1 family.</text>
</comment>
<comment type="subcellular location">
    <subcellularLocation>
        <location evidence="7">Plastid</location>
        <location evidence="7">Chloroplast</location>
    </subcellularLocation>
</comment>
<evidence type="ECO:0000256" key="4">
    <source>
        <dbReference type="ARBA" id="ARBA00022540"/>
    </source>
</evidence>
<keyword evidence="9" id="KW-0150">Chloroplast</keyword>
<dbReference type="PROSITE" id="PS50832">
    <property type="entry name" value="S1_IF1_TYPE"/>
    <property type="match status" value="1"/>
</dbReference>
<dbReference type="NCBIfam" id="TIGR00008">
    <property type="entry name" value="infA"/>
    <property type="match status" value="1"/>
</dbReference>
<dbReference type="InterPro" id="IPR006196">
    <property type="entry name" value="RNA-binding_domain_S1_IF1"/>
</dbReference>
<dbReference type="GO" id="GO:0019843">
    <property type="term" value="F:rRNA binding"/>
    <property type="evidence" value="ECO:0007669"/>
    <property type="project" value="UniProtKB-UniRule"/>
</dbReference>
<accession>A0A0U3UJ25</accession>
<dbReference type="HAMAP" id="MF_00075">
    <property type="entry name" value="IF_1"/>
    <property type="match status" value="1"/>
</dbReference>
<organism evidence="9">
    <name type="scientific">Ephedra foeminea</name>
    <dbReference type="NCBI Taxonomy" id="157595"/>
    <lineage>
        <taxon>Eukaryota</taxon>
        <taxon>Viridiplantae</taxon>
        <taxon>Streptophyta</taxon>
        <taxon>Embryophyta</taxon>
        <taxon>Tracheophyta</taxon>
        <taxon>Spermatophyta</taxon>
        <taxon>Gnetopsida</taxon>
        <taxon>Gnetidae</taxon>
        <taxon>Ephedrales</taxon>
        <taxon>Ephedraceae</taxon>
        <taxon>Ephedra</taxon>
    </lineage>
</organism>
<evidence type="ECO:0000256" key="3">
    <source>
        <dbReference type="ARBA" id="ARBA00011599"/>
    </source>
</evidence>
<protein>
    <recommendedName>
        <fullName evidence="6 7">Translation initiation factor IF-1, chloroplastic</fullName>
    </recommendedName>
</protein>
<dbReference type="GO" id="GO:0005829">
    <property type="term" value="C:cytosol"/>
    <property type="evidence" value="ECO:0007669"/>
    <property type="project" value="TreeGrafter"/>
</dbReference>
<keyword evidence="7" id="KW-0694">RNA-binding</keyword>
<dbReference type="GO" id="GO:0043022">
    <property type="term" value="F:ribosome binding"/>
    <property type="evidence" value="ECO:0007669"/>
    <property type="project" value="UniProtKB-UniRule"/>
</dbReference>
<dbReference type="InterPro" id="IPR012340">
    <property type="entry name" value="NA-bd_OB-fold"/>
</dbReference>
<proteinExistence type="inferred from homology"/>
<dbReference type="FunFam" id="2.40.50.140:FF:000002">
    <property type="entry name" value="Translation initiation factor IF-1"/>
    <property type="match status" value="1"/>
</dbReference>
<sequence>MKMEKRQNMIELEGLVIEAHPAGFFRVLLDNKKTVLAYISGNIRQNSIRILVGDRVKIELHVCDLTKGRIIHRFRKS</sequence>
<evidence type="ECO:0000256" key="2">
    <source>
        <dbReference type="ARBA" id="ARBA00010939"/>
    </source>
</evidence>
<dbReference type="CDD" id="cd04451">
    <property type="entry name" value="S1_IF1"/>
    <property type="match status" value="1"/>
</dbReference>
<dbReference type="AlphaFoldDB" id="A0A0U3UJ25"/>
<keyword evidence="7" id="KW-0699">rRNA-binding</keyword>
<dbReference type="InterPro" id="IPR004368">
    <property type="entry name" value="TIF_IF1"/>
</dbReference>
<evidence type="ECO:0000313" key="9">
    <source>
        <dbReference type="EMBL" id="ALV90171.1"/>
    </source>
</evidence>
<dbReference type="SUPFAM" id="SSF50249">
    <property type="entry name" value="Nucleic acid-binding proteins"/>
    <property type="match status" value="1"/>
</dbReference>
<evidence type="ECO:0000259" key="8">
    <source>
        <dbReference type="PROSITE" id="PS50832"/>
    </source>
</evidence>
<feature type="domain" description="S1-like" evidence="8">
    <location>
        <begin position="1"/>
        <end position="75"/>
    </location>
</feature>
<comment type="subunit">
    <text evidence="3 7">Component of the 30S ribosomal translation pre-initiation complex which assembles on the 30S ribosome in the order IF-2 and IF-3, IF-1 and N-formylmethionyl-tRNA(fMet); mRNA recruitment can occur at any time during PIC assembly.</text>
</comment>
<dbReference type="GO" id="GO:0003743">
    <property type="term" value="F:translation initiation factor activity"/>
    <property type="evidence" value="ECO:0007669"/>
    <property type="project" value="UniProtKB-UniRule"/>
</dbReference>
<dbReference type="Pfam" id="PF01176">
    <property type="entry name" value="eIF-1a"/>
    <property type="match status" value="1"/>
</dbReference>
<reference evidence="10" key="2">
    <citation type="journal article" date="2021" name="Taxon">
        <title>Node ages, relationships, and phylogenomic incongruence in an ancient gymnosperm lineage -Phylogeny of Ephedra revisited.</title>
        <authorList>
            <person name="Rydin C."/>
            <person name="Blokzijl R."/>
            <person name="Thureborn O."/>
            <person name="Wikstroem N."/>
        </authorList>
    </citation>
    <scope>NUCLEOTIDE SEQUENCE</scope>
</reference>
<evidence type="ECO:0000313" key="10">
    <source>
        <dbReference type="EMBL" id="QXG16848.1"/>
    </source>
</evidence>
<evidence type="ECO:0000256" key="5">
    <source>
        <dbReference type="ARBA" id="ARBA00022917"/>
    </source>
</evidence>
<dbReference type="EMBL" id="KT934791">
    <property type="protein sequence ID" value="ALV90171.1"/>
    <property type="molecule type" value="Genomic_DNA"/>
</dbReference>
<name>A0A0U3UJ25_9SPER</name>
<keyword evidence="4 7" id="KW-0396">Initiation factor</keyword>
<keyword evidence="9" id="KW-0934">Plastid</keyword>
<dbReference type="RefSeq" id="YP_009231456.1">
    <property type="nucleotide sequence ID" value="NC_029347.1"/>
</dbReference>
<dbReference type="GO" id="GO:0009507">
    <property type="term" value="C:chloroplast"/>
    <property type="evidence" value="ECO:0007669"/>
    <property type="project" value="UniProtKB-SubCell"/>
</dbReference>